<reference evidence="1 2" key="1">
    <citation type="submission" date="2016-10" db="EMBL/GenBank/DDBJ databases">
        <authorList>
            <person name="de Groot N.N."/>
        </authorList>
    </citation>
    <scope>NUCLEOTIDE SEQUENCE [LARGE SCALE GENOMIC DNA]</scope>
    <source>
        <strain evidence="1 2">NP_1H</strain>
    </source>
</reference>
<evidence type="ECO:0000313" key="1">
    <source>
        <dbReference type="EMBL" id="SDH46731.1"/>
    </source>
</evidence>
<gene>
    <name evidence="1" type="ORF">SAMN04488693_101327</name>
</gene>
<dbReference type="Proteomes" id="UP000199258">
    <property type="component" value="Unassembled WGS sequence"/>
</dbReference>
<name>A0A1G8CMF1_9MICC</name>
<organism evidence="1 2">
    <name type="scientific">Arthrobacter subterraneus</name>
    <dbReference type="NCBI Taxonomy" id="335973"/>
    <lineage>
        <taxon>Bacteria</taxon>
        <taxon>Bacillati</taxon>
        <taxon>Actinomycetota</taxon>
        <taxon>Actinomycetes</taxon>
        <taxon>Micrococcales</taxon>
        <taxon>Micrococcaceae</taxon>
        <taxon>Arthrobacter</taxon>
    </lineage>
</organism>
<proteinExistence type="predicted"/>
<protein>
    <submittedName>
        <fullName evidence="1">Uncharacterized protein</fullName>
    </submittedName>
</protein>
<dbReference type="AlphaFoldDB" id="A0A1G8CMF1"/>
<sequence length="75" mass="7986">MGEDFRKTRHGVKGLRVQPVPGKGRAVLVPLQGELAEVTLMGEPGGVVDLSAIRSNRKSAGAIRPRLPGFSSNHE</sequence>
<keyword evidence="2" id="KW-1185">Reference proteome</keyword>
<evidence type="ECO:0000313" key="2">
    <source>
        <dbReference type="Proteomes" id="UP000199258"/>
    </source>
</evidence>
<accession>A0A1G8CMF1</accession>
<dbReference type="EMBL" id="FNDT01000001">
    <property type="protein sequence ID" value="SDH46731.1"/>
    <property type="molecule type" value="Genomic_DNA"/>
</dbReference>